<evidence type="ECO:0000313" key="2">
    <source>
        <dbReference type="EMBL" id="KAB7662798.1"/>
    </source>
</evidence>
<proteinExistence type="predicted"/>
<dbReference type="OrthoDB" id="13290at2"/>
<gene>
    <name evidence="2" type="ORF">GBM95_01610</name>
</gene>
<organism evidence="2 3">
    <name type="scientific">Sutterella seckii</name>
    <dbReference type="NCBI Taxonomy" id="1944635"/>
    <lineage>
        <taxon>Bacteria</taxon>
        <taxon>Pseudomonadati</taxon>
        <taxon>Pseudomonadota</taxon>
        <taxon>Betaproteobacteria</taxon>
        <taxon>Burkholderiales</taxon>
        <taxon>Sutterellaceae</taxon>
        <taxon>Sutterella</taxon>
    </lineage>
</organism>
<dbReference type="SUPFAM" id="SSF48695">
    <property type="entry name" value="Multiheme cytochromes"/>
    <property type="match status" value="1"/>
</dbReference>
<evidence type="ECO:0000313" key="3">
    <source>
        <dbReference type="Proteomes" id="UP000430564"/>
    </source>
</evidence>
<dbReference type="Gene3D" id="1.10.1130.10">
    <property type="entry name" value="Flavocytochrome C3, Chain A"/>
    <property type="match status" value="1"/>
</dbReference>
<dbReference type="InterPro" id="IPR036280">
    <property type="entry name" value="Multihaem_cyt_sf"/>
</dbReference>
<comment type="caution">
    <text evidence="2">The sequence shown here is derived from an EMBL/GenBank/DDBJ whole genome shotgun (WGS) entry which is preliminary data.</text>
</comment>
<keyword evidence="1" id="KW-0732">Signal</keyword>
<name>A0A6I1EUS9_9BURK</name>
<reference evidence="2 3" key="1">
    <citation type="submission" date="2019-10" db="EMBL/GenBank/DDBJ databases">
        <title>Genome diversity of Sutterella seckii.</title>
        <authorList>
            <person name="Chaplin A.V."/>
            <person name="Sokolova S.R."/>
            <person name="Mosin K.A."/>
            <person name="Ivanova E.L."/>
            <person name="Kochetkova T.O."/>
            <person name="Goltsov A.Y."/>
            <person name="Trofimov D.Y."/>
            <person name="Efimov B.A."/>
        </authorList>
    </citation>
    <scope>NUCLEOTIDE SEQUENCE [LARGE SCALE GENOMIC DNA]</scope>
    <source>
        <strain evidence="2 3">ASD393</strain>
    </source>
</reference>
<feature type="chain" id="PRO_5026124283" evidence="1">
    <location>
        <begin position="23"/>
        <end position="111"/>
    </location>
</feature>
<dbReference type="AlphaFoldDB" id="A0A6I1EUS9"/>
<accession>A0A6I1EUS9</accession>
<dbReference type="GO" id="GO:0009061">
    <property type="term" value="P:anaerobic respiration"/>
    <property type="evidence" value="ECO:0007669"/>
    <property type="project" value="InterPro"/>
</dbReference>
<dbReference type="EMBL" id="WEHX01000004">
    <property type="protein sequence ID" value="KAB7662798.1"/>
    <property type="molecule type" value="Genomic_DNA"/>
</dbReference>
<dbReference type="Proteomes" id="UP000430564">
    <property type="component" value="Unassembled WGS sequence"/>
</dbReference>
<dbReference type="RefSeq" id="WP_152157496.1">
    <property type="nucleotide sequence ID" value="NZ_WEHX01000004.1"/>
</dbReference>
<sequence length="111" mass="11797">MTRHTIFAAFASAALLAGPALAADNPIVGAPSPVPHPVANYLPITIDKNNCLMCHREQPADRARQKGEIPRSHYAAPGKLAGERFECMLCHAESSQAKPLAPVNANDATED</sequence>
<feature type="signal peptide" evidence="1">
    <location>
        <begin position="1"/>
        <end position="22"/>
    </location>
</feature>
<evidence type="ECO:0000256" key="1">
    <source>
        <dbReference type="SAM" id="SignalP"/>
    </source>
</evidence>
<dbReference type="Pfam" id="PF03892">
    <property type="entry name" value="NapB"/>
    <property type="match status" value="1"/>
</dbReference>
<dbReference type="InterPro" id="IPR005591">
    <property type="entry name" value="NapB"/>
</dbReference>
<protein>
    <submittedName>
        <fullName evidence="2">Nitrate reductase</fullName>
    </submittedName>
</protein>